<dbReference type="EMBL" id="AP025592">
    <property type="protein sequence ID" value="BDG07631.1"/>
    <property type="molecule type" value="Genomic_DNA"/>
</dbReference>
<feature type="domain" description="RNA polymerase sigma factor 70 region 4 type 2" evidence="7">
    <location>
        <begin position="152"/>
        <end position="204"/>
    </location>
</feature>
<sequence>MVAAVALTVWEWGAFGELDRGVTLDLDDEAAVARAARQGDQRAFARLVDLHQRAVYGLCLRVLRQPEEARDAAQESFVRAWASLPGYDPAQPFAPWLLRIARNHCIDLVRRRLPASRTVELDAPPRDGAERPELADPAAPADVTLATAEGARAVGAAVATLPENYRQVIHLFHVEHLSYKEIAVTMEVPIGTVMTWLHRARARLREALGQQEERP</sequence>
<dbReference type="InterPro" id="IPR013325">
    <property type="entry name" value="RNA_pol_sigma_r2"/>
</dbReference>
<evidence type="ECO:0000259" key="6">
    <source>
        <dbReference type="Pfam" id="PF04542"/>
    </source>
</evidence>
<accession>A0ABN6N363</accession>
<dbReference type="InterPro" id="IPR007627">
    <property type="entry name" value="RNA_pol_sigma70_r2"/>
</dbReference>
<dbReference type="Proteomes" id="UP001162734">
    <property type="component" value="Chromosome"/>
</dbReference>
<organism evidence="8 9">
    <name type="scientific">Anaeromyxobacter paludicola</name>
    <dbReference type="NCBI Taxonomy" id="2918171"/>
    <lineage>
        <taxon>Bacteria</taxon>
        <taxon>Pseudomonadati</taxon>
        <taxon>Myxococcota</taxon>
        <taxon>Myxococcia</taxon>
        <taxon>Myxococcales</taxon>
        <taxon>Cystobacterineae</taxon>
        <taxon>Anaeromyxobacteraceae</taxon>
        <taxon>Anaeromyxobacter</taxon>
    </lineage>
</organism>
<dbReference type="InterPro" id="IPR014284">
    <property type="entry name" value="RNA_pol_sigma-70_dom"/>
</dbReference>
<evidence type="ECO:0000256" key="3">
    <source>
        <dbReference type="ARBA" id="ARBA00023082"/>
    </source>
</evidence>
<reference evidence="9" key="1">
    <citation type="journal article" date="2022" name="Int. J. Syst. Evol. Microbiol.">
        <title>Anaeromyxobacter oryzae sp. nov., Anaeromyxobacter diazotrophicus sp. nov. and Anaeromyxobacter paludicola sp. nov., isolated from paddy soils.</title>
        <authorList>
            <person name="Itoh H."/>
            <person name="Xu Z."/>
            <person name="Mise K."/>
            <person name="Masuda Y."/>
            <person name="Ushijima N."/>
            <person name="Hayakawa C."/>
            <person name="Shiratori Y."/>
            <person name="Senoo K."/>
        </authorList>
    </citation>
    <scope>NUCLEOTIDE SEQUENCE [LARGE SCALE GENOMIC DNA]</scope>
    <source>
        <strain evidence="9">Red630</strain>
    </source>
</reference>
<dbReference type="InterPro" id="IPR039425">
    <property type="entry name" value="RNA_pol_sigma-70-like"/>
</dbReference>
<evidence type="ECO:0000256" key="1">
    <source>
        <dbReference type="ARBA" id="ARBA00010641"/>
    </source>
</evidence>
<gene>
    <name evidence="8" type="ORF">AMPC_07440</name>
</gene>
<keyword evidence="2" id="KW-0805">Transcription regulation</keyword>
<dbReference type="InterPro" id="IPR013249">
    <property type="entry name" value="RNA_pol_sigma70_r4_t2"/>
</dbReference>
<keyword evidence="4" id="KW-0238">DNA-binding</keyword>
<evidence type="ECO:0000313" key="8">
    <source>
        <dbReference type="EMBL" id="BDG07631.1"/>
    </source>
</evidence>
<dbReference type="PANTHER" id="PTHR43133:SF8">
    <property type="entry name" value="RNA POLYMERASE SIGMA FACTOR HI_1459-RELATED"/>
    <property type="match status" value="1"/>
</dbReference>
<dbReference type="PANTHER" id="PTHR43133">
    <property type="entry name" value="RNA POLYMERASE ECF-TYPE SIGMA FACTO"/>
    <property type="match status" value="1"/>
</dbReference>
<dbReference type="Pfam" id="PF08281">
    <property type="entry name" value="Sigma70_r4_2"/>
    <property type="match status" value="1"/>
</dbReference>
<dbReference type="SUPFAM" id="SSF88659">
    <property type="entry name" value="Sigma3 and sigma4 domains of RNA polymerase sigma factors"/>
    <property type="match status" value="1"/>
</dbReference>
<proteinExistence type="inferred from homology"/>
<dbReference type="InterPro" id="IPR013324">
    <property type="entry name" value="RNA_pol_sigma_r3/r4-like"/>
</dbReference>
<keyword evidence="3" id="KW-0731">Sigma factor</keyword>
<name>A0ABN6N363_9BACT</name>
<dbReference type="Gene3D" id="1.10.1740.10">
    <property type="match status" value="1"/>
</dbReference>
<evidence type="ECO:0000256" key="5">
    <source>
        <dbReference type="ARBA" id="ARBA00023163"/>
    </source>
</evidence>
<keyword evidence="9" id="KW-1185">Reference proteome</keyword>
<evidence type="ECO:0000313" key="9">
    <source>
        <dbReference type="Proteomes" id="UP001162734"/>
    </source>
</evidence>
<comment type="similarity">
    <text evidence="1">Belongs to the sigma-70 factor family. ECF subfamily.</text>
</comment>
<dbReference type="NCBIfam" id="TIGR02937">
    <property type="entry name" value="sigma70-ECF"/>
    <property type="match status" value="1"/>
</dbReference>
<evidence type="ECO:0000259" key="7">
    <source>
        <dbReference type="Pfam" id="PF08281"/>
    </source>
</evidence>
<dbReference type="SUPFAM" id="SSF88946">
    <property type="entry name" value="Sigma2 domain of RNA polymerase sigma factors"/>
    <property type="match status" value="1"/>
</dbReference>
<evidence type="ECO:0000256" key="2">
    <source>
        <dbReference type="ARBA" id="ARBA00023015"/>
    </source>
</evidence>
<feature type="domain" description="RNA polymerase sigma-70 region 2" evidence="6">
    <location>
        <begin position="47"/>
        <end position="112"/>
    </location>
</feature>
<evidence type="ECO:0000256" key="4">
    <source>
        <dbReference type="ARBA" id="ARBA00023125"/>
    </source>
</evidence>
<dbReference type="Gene3D" id="1.10.10.10">
    <property type="entry name" value="Winged helix-like DNA-binding domain superfamily/Winged helix DNA-binding domain"/>
    <property type="match status" value="1"/>
</dbReference>
<protein>
    <submittedName>
        <fullName evidence="8">RNA polymerase subunit sigma-24</fullName>
    </submittedName>
</protein>
<keyword evidence="5" id="KW-0804">Transcription</keyword>
<dbReference type="Pfam" id="PF04542">
    <property type="entry name" value="Sigma70_r2"/>
    <property type="match status" value="1"/>
</dbReference>
<dbReference type="CDD" id="cd06171">
    <property type="entry name" value="Sigma70_r4"/>
    <property type="match status" value="1"/>
</dbReference>
<dbReference type="InterPro" id="IPR036388">
    <property type="entry name" value="WH-like_DNA-bd_sf"/>
</dbReference>